<keyword evidence="5" id="KW-1185">Reference proteome</keyword>
<evidence type="ECO:0000313" key="4">
    <source>
        <dbReference type="EMBL" id="ACZ08761.1"/>
    </source>
</evidence>
<dbReference type="Gene3D" id="3.40.630.30">
    <property type="match status" value="1"/>
</dbReference>
<dbReference type="PROSITE" id="PS51186">
    <property type="entry name" value="GNAT"/>
    <property type="match status" value="1"/>
</dbReference>
<dbReference type="RefSeq" id="WP_012861355.1">
    <property type="nucleotide sequence ID" value="NC_013517.1"/>
</dbReference>
<dbReference type="eggNOG" id="COG1247">
    <property type="taxonomic scope" value="Bacteria"/>
</dbReference>
<proteinExistence type="predicted"/>
<gene>
    <name evidence="4" type="ordered locus">Sterm_1904</name>
</gene>
<evidence type="ECO:0000256" key="2">
    <source>
        <dbReference type="ARBA" id="ARBA00023315"/>
    </source>
</evidence>
<dbReference type="InterPro" id="IPR000182">
    <property type="entry name" value="GNAT_dom"/>
</dbReference>
<reference evidence="4 5" key="2">
    <citation type="journal article" date="2010" name="Stand. Genomic Sci.">
        <title>Complete genome sequence of Sebaldella termitidis type strain (NCTC 11300).</title>
        <authorList>
            <person name="Harmon-Smith M."/>
            <person name="Celia L."/>
            <person name="Chertkov O."/>
            <person name="Lapidus A."/>
            <person name="Copeland A."/>
            <person name="Glavina Del Rio T."/>
            <person name="Nolan M."/>
            <person name="Lucas S."/>
            <person name="Tice H."/>
            <person name="Cheng J.F."/>
            <person name="Han C."/>
            <person name="Detter J.C."/>
            <person name="Bruce D."/>
            <person name="Goodwin L."/>
            <person name="Pitluck S."/>
            <person name="Pati A."/>
            <person name="Liolios K."/>
            <person name="Ivanova N."/>
            <person name="Mavromatis K."/>
            <person name="Mikhailova N."/>
            <person name="Chen A."/>
            <person name="Palaniappan K."/>
            <person name="Land M."/>
            <person name="Hauser L."/>
            <person name="Chang Y.J."/>
            <person name="Jeffries C.D."/>
            <person name="Brettin T."/>
            <person name="Goker M."/>
            <person name="Beck B."/>
            <person name="Bristow J."/>
            <person name="Eisen J.A."/>
            <person name="Markowitz V."/>
            <person name="Hugenholtz P."/>
            <person name="Kyrpides N.C."/>
            <person name="Klenk H.P."/>
            <person name="Chen F."/>
        </authorList>
    </citation>
    <scope>NUCLEOTIDE SEQUENCE [LARGE SCALE GENOMIC DNA]</scope>
    <source>
        <strain evidence="5">ATCC 33386 / NCTC 11300</strain>
    </source>
</reference>
<dbReference type="KEGG" id="str:Sterm_1904"/>
<dbReference type="PANTHER" id="PTHR43072:SF23">
    <property type="entry name" value="UPF0039 PROTEIN C11D3.02C"/>
    <property type="match status" value="1"/>
</dbReference>
<feature type="domain" description="N-acetyltransferase" evidence="3">
    <location>
        <begin position="1"/>
        <end position="155"/>
    </location>
</feature>
<evidence type="ECO:0000313" key="5">
    <source>
        <dbReference type="Proteomes" id="UP000000845"/>
    </source>
</evidence>
<name>D1AJ73_SEBTE</name>
<organism evidence="4 5">
    <name type="scientific">Sebaldella termitidis (strain ATCC 33386 / NCTC 11300)</name>
    <dbReference type="NCBI Taxonomy" id="526218"/>
    <lineage>
        <taxon>Bacteria</taxon>
        <taxon>Fusobacteriati</taxon>
        <taxon>Fusobacteriota</taxon>
        <taxon>Fusobacteriia</taxon>
        <taxon>Fusobacteriales</taxon>
        <taxon>Leptotrichiaceae</taxon>
        <taxon>Sebaldella</taxon>
    </lineage>
</organism>
<dbReference type="STRING" id="526218.Sterm_1904"/>
<dbReference type="Pfam" id="PF13420">
    <property type="entry name" value="Acetyltransf_4"/>
    <property type="match status" value="1"/>
</dbReference>
<keyword evidence="1" id="KW-0808">Transferase</keyword>
<sequence length="165" mass="19029">MIRSVRLSDAEAIAKIYNYYVKETTVTFETEEIDITEMEKRIKKTLEYGYPFIVHEEEGIVTGYAYVRKWRERISYNNTLETSIYVDKDKKTKGTGKKLYNSLIEKCKKSGVHVLIGVLSHTNTASKKLHKNTGFEKTGHFKEAANKFGKFIDVEFWSLILKAAG</sequence>
<dbReference type="AlphaFoldDB" id="D1AJ73"/>
<protein>
    <submittedName>
        <fullName evidence="4">Phosphinothricin acetyltransferase</fullName>
    </submittedName>
</protein>
<accession>D1AJ73</accession>
<keyword evidence="2" id="KW-0012">Acyltransferase</keyword>
<dbReference type="GO" id="GO:0016747">
    <property type="term" value="F:acyltransferase activity, transferring groups other than amino-acyl groups"/>
    <property type="evidence" value="ECO:0007669"/>
    <property type="project" value="InterPro"/>
</dbReference>
<reference evidence="5" key="1">
    <citation type="submission" date="2009-09" db="EMBL/GenBank/DDBJ databases">
        <title>The complete chromosome of Sebaldella termitidis ATCC 33386.</title>
        <authorList>
            <consortium name="US DOE Joint Genome Institute (JGI-PGF)"/>
            <person name="Lucas S."/>
            <person name="Copeland A."/>
            <person name="Lapidus A."/>
            <person name="Glavina del Rio T."/>
            <person name="Dalin E."/>
            <person name="Tice H."/>
            <person name="Bruce D."/>
            <person name="Goodwin L."/>
            <person name="Pitluck S."/>
            <person name="Kyrpides N."/>
            <person name="Mavromatis K."/>
            <person name="Ivanova N."/>
            <person name="Mikhailova N."/>
            <person name="Sims D."/>
            <person name="Meincke L."/>
            <person name="Brettin T."/>
            <person name="Detter J.C."/>
            <person name="Han C."/>
            <person name="Larimer F."/>
            <person name="Land M."/>
            <person name="Hauser L."/>
            <person name="Markowitz V."/>
            <person name="Cheng J.F."/>
            <person name="Hugenholtz P."/>
            <person name="Woyke T."/>
            <person name="Wu D."/>
            <person name="Eisen J.A."/>
        </authorList>
    </citation>
    <scope>NUCLEOTIDE SEQUENCE [LARGE SCALE GENOMIC DNA]</scope>
    <source>
        <strain evidence="5">ATCC 33386 / NCTC 11300</strain>
    </source>
</reference>
<dbReference type="SUPFAM" id="SSF55729">
    <property type="entry name" value="Acyl-CoA N-acyltransferases (Nat)"/>
    <property type="match status" value="1"/>
</dbReference>
<evidence type="ECO:0000256" key="1">
    <source>
        <dbReference type="ARBA" id="ARBA00022679"/>
    </source>
</evidence>
<dbReference type="PANTHER" id="PTHR43072">
    <property type="entry name" value="N-ACETYLTRANSFERASE"/>
    <property type="match status" value="1"/>
</dbReference>
<dbReference type="Proteomes" id="UP000000845">
    <property type="component" value="Chromosome"/>
</dbReference>
<dbReference type="EMBL" id="CP001739">
    <property type="protein sequence ID" value="ACZ08761.1"/>
    <property type="molecule type" value="Genomic_DNA"/>
</dbReference>
<dbReference type="InterPro" id="IPR016181">
    <property type="entry name" value="Acyl_CoA_acyltransferase"/>
</dbReference>
<dbReference type="HOGENOM" id="CLU_013985_4_2_0"/>
<evidence type="ECO:0000259" key="3">
    <source>
        <dbReference type="PROSITE" id="PS51186"/>
    </source>
</evidence>